<protein>
    <submittedName>
        <fullName evidence="6">Peptide chain release factor 1</fullName>
    </submittedName>
</protein>
<evidence type="ECO:0000313" key="7">
    <source>
        <dbReference type="Proteomes" id="UP000827549"/>
    </source>
</evidence>
<sequence length="420" mass="46203">MVRSGPLPNLAGCSAARSLATSSRLCDAAKPAAPLTPYEKDNERVLAAVTTLAQRFNTASKAIAEASADDSVQAQVERAKLVKDLTPLVEAYNQYSDIRKAVVDLEPHLSDPDPDLRELFTLEREELLEKLDALISTMPELLLPPSSTGPLATVVSLNAGVGGSEASLFTEELARMYLRFAEKRGWKTEIISKTDGQAARGGAGLRDITVKFEPAPYAAEGDEVYGLLRWEKGVHRVQRVPVTEAGGRVHTSAVAVVVLPIYPDTGDTPLVDPKDVKLETMRSRGAGGQHVNKTESAIRLTHIPTGITVSMQDSRSQHQNRAWAWDVLRARLSERRHNEEVEARRAARQGQVKSADRSDKVRTYNFPQDRLTDHRIGFNLTGLREVLDGDGLDMVINALRNDLDSRRLEAILKGEEDFDE</sequence>
<feature type="domain" description="Prokaryotic-type class I peptide chain release factors" evidence="5">
    <location>
        <begin position="282"/>
        <end position="298"/>
    </location>
</feature>
<evidence type="ECO:0000259" key="5">
    <source>
        <dbReference type="PROSITE" id="PS00745"/>
    </source>
</evidence>
<dbReference type="InterPro" id="IPR000352">
    <property type="entry name" value="Pep_chain_release_fac_I"/>
</dbReference>
<name>A0AAF0YE56_9TREE</name>
<dbReference type="GO" id="GO:0003747">
    <property type="term" value="F:translation release factor activity"/>
    <property type="evidence" value="ECO:0007669"/>
    <property type="project" value="InterPro"/>
</dbReference>
<dbReference type="EMBL" id="CP086719">
    <property type="protein sequence ID" value="WOO84727.1"/>
    <property type="molecule type" value="Genomic_DNA"/>
</dbReference>
<dbReference type="GO" id="GO:0005739">
    <property type="term" value="C:mitochondrion"/>
    <property type="evidence" value="ECO:0007669"/>
    <property type="project" value="GOC"/>
</dbReference>
<dbReference type="GO" id="GO:0032543">
    <property type="term" value="P:mitochondrial translation"/>
    <property type="evidence" value="ECO:0007669"/>
    <property type="project" value="UniProtKB-ARBA"/>
</dbReference>
<dbReference type="PROSITE" id="PS00745">
    <property type="entry name" value="RF_PROK_I"/>
    <property type="match status" value="1"/>
</dbReference>
<dbReference type="GeneID" id="87811407"/>
<keyword evidence="2" id="KW-0488">Methylation</keyword>
<dbReference type="FunFam" id="3.30.160.20:FF:000070">
    <property type="entry name" value="Related to MRF1-peptide chain release factor, mitochondrial"/>
    <property type="match status" value="1"/>
</dbReference>
<keyword evidence="7" id="KW-1185">Reference proteome</keyword>
<accession>A0AAF0YE56</accession>
<dbReference type="InterPro" id="IPR050057">
    <property type="entry name" value="Prokaryotic/Mito_RF"/>
</dbReference>
<dbReference type="PANTHER" id="PTHR43804:SF7">
    <property type="entry name" value="LD18447P"/>
    <property type="match status" value="1"/>
</dbReference>
<dbReference type="AlphaFoldDB" id="A0AAF0YE56"/>
<dbReference type="SUPFAM" id="SSF75620">
    <property type="entry name" value="Release factor"/>
    <property type="match status" value="1"/>
</dbReference>
<evidence type="ECO:0000256" key="4">
    <source>
        <dbReference type="SAM" id="MobiDB-lite"/>
    </source>
</evidence>
<comment type="similarity">
    <text evidence="1">Belongs to the prokaryotic/mitochondrial release factor family.</text>
</comment>
<gene>
    <name evidence="6" type="primary">prfA</name>
    <name evidence="6" type="ORF">LOC62_06G008240</name>
</gene>
<dbReference type="InterPro" id="IPR005139">
    <property type="entry name" value="PCRF"/>
</dbReference>
<dbReference type="Pfam" id="PF03462">
    <property type="entry name" value="PCRF"/>
    <property type="match status" value="1"/>
</dbReference>
<proteinExistence type="inferred from homology"/>
<evidence type="ECO:0000256" key="2">
    <source>
        <dbReference type="ARBA" id="ARBA00022481"/>
    </source>
</evidence>
<reference evidence="6" key="1">
    <citation type="submission" date="2023-10" db="EMBL/GenBank/DDBJ databases">
        <authorList>
            <person name="Noh H."/>
        </authorList>
    </citation>
    <scope>NUCLEOTIDE SEQUENCE</scope>
    <source>
        <strain evidence="6">DUCC4014</strain>
    </source>
</reference>
<dbReference type="InterPro" id="IPR045853">
    <property type="entry name" value="Pep_chain_release_fac_I_sf"/>
</dbReference>
<dbReference type="Gene3D" id="3.30.70.1660">
    <property type="match status" value="1"/>
</dbReference>
<organism evidence="6 7">
    <name type="scientific">Vanrija pseudolonga</name>
    <dbReference type="NCBI Taxonomy" id="143232"/>
    <lineage>
        <taxon>Eukaryota</taxon>
        <taxon>Fungi</taxon>
        <taxon>Dikarya</taxon>
        <taxon>Basidiomycota</taxon>
        <taxon>Agaricomycotina</taxon>
        <taxon>Tremellomycetes</taxon>
        <taxon>Trichosporonales</taxon>
        <taxon>Trichosporonaceae</taxon>
        <taxon>Vanrija</taxon>
    </lineage>
</organism>
<dbReference type="SMART" id="SM00937">
    <property type="entry name" value="PCRF"/>
    <property type="match status" value="1"/>
</dbReference>
<dbReference type="Proteomes" id="UP000827549">
    <property type="component" value="Chromosome 6"/>
</dbReference>
<dbReference type="Gene3D" id="6.10.140.1950">
    <property type="match status" value="1"/>
</dbReference>
<dbReference type="RefSeq" id="XP_062630753.1">
    <property type="nucleotide sequence ID" value="XM_062774769.1"/>
</dbReference>
<evidence type="ECO:0000256" key="1">
    <source>
        <dbReference type="ARBA" id="ARBA00010835"/>
    </source>
</evidence>
<dbReference type="PANTHER" id="PTHR43804">
    <property type="entry name" value="LD18447P"/>
    <property type="match status" value="1"/>
</dbReference>
<dbReference type="Gene3D" id="3.30.160.20">
    <property type="match status" value="1"/>
</dbReference>
<evidence type="ECO:0000313" key="6">
    <source>
        <dbReference type="EMBL" id="WOO84727.1"/>
    </source>
</evidence>
<keyword evidence="3" id="KW-0648">Protein biosynthesis</keyword>
<evidence type="ECO:0000256" key="3">
    <source>
        <dbReference type="ARBA" id="ARBA00022917"/>
    </source>
</evidence>
<dbReference type="Pfam" id="PF00472">
    <property type="entry name" value="RF-1"/>
    <property type="match status" value="1"/>
</dbReference>
<feature type="region of interest" description="Disordered" evidence="4">
    <location>
        <begin position="341"/>
        <end position="360"/>
    </location>
</feature>